<proteinExistence type="predicted"/>
<gene>
    <name evidence="1" type="ORF">HDF13_003475</name>
</gene>
<sequence length="89" mass="10097">MIKEKAYLKPGKLDLRSDCRPENPIRYRAIKVLATLLSPQPFTLATNDAGLLSDRVQANFLASLIDRLVTDRRGQRLFKLDCNLLLTVL</sequence>
<organism evidence="1 2">
    <name type="scientific">Tunturiibacter gelidiferens</name>
    <dbReference type="NCBI Taxonomy" id="3069689"/>
    <lineage>
        <taxon>Bacteria</taxon>
        <taxon>Pseudomonadati</taxon>
        <taxon>Acidobacteriota</taxon>
        <taxon>Terriglobia</taxon>
        <taxon>Terriglobales</taxon>
        <taxon>Acidobacteriaceae</taxon>
        <taxon>Tunturiibacter</taxon>
    </lineage>
</organism>
<dbReference type="Proteomes" id="UP000569005">
    <property type="component" value="Unassembled WGS sequence"/>
</dbReference>
<accession>A0ACC5P2R6</accession>
<name>A0ACC5P2R6_9BACT</name>
<dbReference type="EMBL" id="JACHEA010000001">
    <property type="protein sequence ID" value="MBB5341142.1"/>
    <property type="molecule type" value="Genomic_DNA"/>
</dbReference>
<evidence type="ECO:0000313" key="2">
    <source>
        <dbReference type="Proteomes" id="UP000569005"/>
    </source>
</evidence>
<evidence type="ECO:0000313" key="1">
    <source>
        <dbReference type="EMBL" id="MBB5341142.1"/>
    </source>
</evidence>
<protein>
    <submittedName>
        <fullName evidence="1">Uncharacterized protein</fullName>
    </submittedName>
</protein>
<keyword evidence="2" id="KW-1185">Reference proteome</keyword>
<comment type="caution">
    <text evidence="1">The sequence shown here is derived from an EMBL/GenBank/DDBJ whole genome shotgun (WGS) entry which is preliminary data.</text>
</comment>
<reference evidence="1" key="1">
    <citation type="submission" date="2020-08" db="EMBL/GenBank/DDBJ databases">
        <title>Genomic Encyclopedia of Type Strains, Phase IV (KMG-V): Genome sequencing to study the core and pangenomes of soil and plant-associated prokaryotes.</title>
        <authorList>
            <person name="Whitman W."/>
        </authorList>
    </citation>
    <scope>NUCLEOTIDE SEQUENCE</scope>
    <source>
        <strain evidence="1">M8UP15</strain>
    </source>
</reference>